<keyword evidence="2" id="KW-1133">Transmembrane helix</keyword>
<organism evidence="3 4">
    <name type="scientific">Streptomyces laculatispora</name>
    <dbReference type="NCBI Taxonomy" id="887464"/>
    <lineage>
        <taxon>Bacteria</taxon>
        <taxon>Bacillati</taxon>
        <taxon>Actinomycetota</taxon>
        <taxon>Actinomycetes</taxon>
        <taxon>Kitasatosporales</taxon>
        <taxon>Streptomycetaceae</taxon>
        <taxon>Streptomyces</taxon>
    </lineage>
</organism>
<feature type="compositionally biased region" description="Low complexity" evidence="1">
    <location>
        <begin position="188"/>
        <end position="197"/>
    </location>
</feature>
<keyword evidence="2" id="KW-0812">Transmembrane</keyword>
<gene>
    <name evidence="3" type="ORF">P8A22_38045</name>
</gene>
<protein>
    <recommendedName>
        <fullName evidence="5">CU044_5270 family protein</fullName>
    </recommendedName>
</protein>
<feature type="transmembrane region" description="Helical" evidence="2">
    <location>
        <begin position="49"/>
        <end position="70"/>
    </location>
</feature>
<feature type="region of interest" description="Disordered" evidence="1">
    <location>
        <begin position="146"/>
        <end position="207"/>
    </location>
</feature>
<keyword evidence="3" id="KW-0614">Plasmid</keyword>
<sequence length="325" mass="35425">MREIENCLKNLNPADSVATPDEAELQRILSSERKFASPGRYTLTVRRRWALAGAGVLVVAGGLMVTKLGGVAPQPAIAVTPAALRYEASDCSASAMLRETAERTEKLREARHPDATHRFVQDSWFLSTRIDGIQVTSAVIPEHRETWVSPDGSQKWKARTQEPQFQTDKQRKEWQDSGALGDTPKTFSGSSGPAGSSDPPPAGAEGMRDWIARGLPRYGSGEMFGRIREAYLDHSFSPKQRAAILHVIGSASDVSCRGEVVDRAGRAGVGYSVNSAYRGLDTRYTLVFDPKNGVLLSYEEELRGSAGALNVKTPAVISYVTYMVH</sequence>
<evidence type="ECO:0000256" key="1">
    <source>
        <dbReference type="SAM" id="MobiDB-lite"/>
    </source>
</evidence>
<dbReference type="Proteomes" id="UP001229952">
    <property type="component" value="Plasmid unnamed1"/>
</dbReference>
<name>A0ABY9IHC9_9ACTN</name>
<accession>A0ABY9IHC9</accession>
<dbReference type="EMBL" id="CP120993">
    <property type="protein sequence ID" value="WLQ45629.1"/>
    <property type="molecule type" value="Genomic_DNA"/>
</dbReference>
<reference evidence="3 4" key="1">
    <citation type="submission" date="2023-03" db="EMBL/GenBank/DDBJ databases">
        <title>Isolation and description of six Streptomyces strains from soil environments, able to metabolize different microbial glucans.</title>
        <authorList>
            <person name="Widen T."/>
            <person name="Larsbrink J."/>
        </authorList>
    </citation>
    <scope>NUCLEOTIDE SEQUENCE [LARGE SCALE GENOMIC DNA]</scope>
    <source>
        <strain evidence="3 4">Mut2</strain>
        <plasmid evidence="3 4">unnamed1</plasmid>
    </source>
</reference>
<keyword evidence="4" id="KW-1185">Reference proteome</keyword>
<evidence type="ECO:0000256" key="2">
    <source>
        <dbReference type="SAM" id="Phobius"/>
    </source>
</evidence>
<evidence type="ECO:0008006" key="5">
    <source>
        <dbReference type="Google" id="ProtNLM"/>
    </source>
</evidence>
<geneLocation type="plasmid" evidence="3 4">
    <name>unnamed1</name>
</geneLocation>
<keyword evidence="2" id="KW-0472">Membrane</keyword>
<evidence type="ECO:0000313" key="4">
    <source>
        <dbReference type="Proteomes" id="UP001229952"/>
    </source>
</evidence>
<dbReference type="RefSeq" id="WP_306092775.1">
    <property type="nucleotide sequence ID" value="NZ_CP120993.1"/>
</dbReference>
<evidence type="ECO:0000313" key="3">
    <source>
        <dbReference type="EMBL" id="WLQ45629.1"/>
    </source>
</evidence>
<proteinExistence type="predicted"/>